<dbReference type="Gene3D" id="3.40.50.1000">
    <property type="entry name" value="HAD superfamily/HAD-like"/>
    <property type="match status" value="1"/>
</dbReference>
<dbReference type="InterPro" id="IPR036412">
    <property type="entry name" value="HAD-like_sf"/>
</dbReference>
<proteinExistence type="inferred from homology"/>
<dbReference type="OrthoDB" id="278110at2"/>
<reference evidence="3 4" key="1">
    <citation type="submission" date="2019-06" db="EMBL/GenBank/DDBJ databases">
        <title>Psychrobacillus vulpis sp. nov., a new species isolated from feces of a red fox that inhabits in The Tablas de Daimiel Natural Park, Albacete, Spain.</title>
        <authorList>
            <person name="Rodriguez M."/>
            <person name="Reina J.C."/>
            <person name="Bejar V."/>
            <person name="Llamas I."/>
        </authorList>
    </citation>
    <scope>NUCLEOTIDE SEQUENCE [LARGE SCALE GENOMIC DNA]</scope>
    <source>
        <strain evidence="3 4">Z8</strain>
    </source>
</reference>
<dbReference type="SFLD" id="SFLDS00003">
    <property type="entry name" value="Haloacid_Dehalogenase"/>
    <property type="match status" value="1"/>
</dbReference>
<dbReference type="EMBL" id="VDGI01000004">
    <property type="protein sequence ID" value="TQR20653.1"/>
    <property type="molecule type" value="Genomic_DNA"/>
</dbReference>
<feature type="active site" description="Proton donor" evidence="2">
    <location>
        <position position="9"/>
    </location>
</feature>
<evidence type="ECO:0000256" key="1">
    <source>
        <dbReference type="ARBA" id="ARBA00009589"/>
    </source>
</evidence>
<dbReference type="PANTHER" id="PTHR16504:SF4">
    <property type="entry name" value="5'(3')-DEOXYRIBONUCLEOTIDASE"/>
    <property type="match status" value="1"/>
</dbReference>
<keyword evidence="4" id="KW-1185">Reference proteome</keyword>
<protein>
    <submittedName>
        <fullName evidence="3">5'-3'-deoxyribonucleotidase</fullName>
    </submittedName>
</protein>
<dbReference type="RefSeq" id="WP_142641692.1">
    <property type="nucleotide sequence ID" value="NZ_VDGI01000004.1"/>
</dbReference>
<dbReference type="SFLD" id="SFLDG01146">
    <property type="entry name" value="C1.2.2"/>
    <property type="match status" value="1"/>
</dbReference>
<evidence type="ECO:0000313" key="3">
    <source>
        <dbReference type="EMBL" id="TQR20653.1"/>
    </source>
</evidence>
<dbReference type="Proteomes" id="UP000316626">
    <property type="component" value="Unassembled WGS sequence"/>
</dbReference>
<comment type="caution">
    <text evidence="3">The sequence shown here is derived from an EMBL/GenBank/DDBJ whole genome shotgun (WGS) entry which is preliminary data.</text>
</comment>
<dbReference type="SUPFAM" id="SSF56784">
    <property type="entry name" value="HAD-like"/>
    <property type="match status" value="1"/>
</dbReference>
<name>A0A544TT87_9BACI</name>
<dbReference type="InterPro" id="IPR010708">
    <property type="entry name" value="5'(3')-deoxyribonucleotidase"/>
</dbReference>
<dbReference type="PANTHER" id="PTHR16504">
    <property type="entry name" value="5'(3')-DEOXYRIBONUCLEOTIDASE"/>
    <property type="match status" value="1"/>
</dbReference>
<dbReference type="Pfam" id="PF06941">
    <property type="entry name" value="NT5C"/>
    <property type="match status" value="1"/>
</dbReference>
<dbReference type="GO" id="GO:0008253">
    <property type="term" value="F:5'-nucleotidase activity"/>
    <property type="evidence" value="ECO:0007669"/>
    <property type="project" value="InterPro"/>
</dbReference>
<gene>
    <name evidence="3" type="ORF">FG384_06035</name>
</gene>
<dbReference type="AlphaFoldDB" id="A0A544TT87"/>
<dbReference type="Gene3D" id="1.10.40.40">
    <property type="entry name" value="Deoxyribonucleotidase, domain 2"/>
    <property type="match status" value="1"/>
</dbReference>
<accession>A0A544TT87</accession>
<dbReference type="InterPro" id="IPR023214">
    <property type="entry name" value="HAD_sf"/>
</dbReference>
<feature type="active site" description="Nucleophile" evidence="2">
    <location>
        <position position="7"/>
    </location>
</feature>
<dbReference type="SFLD" id="SFLDG01126">
    <property type="entry name" value="C1.2:_Nucleotidase_Like"/>
    <property type="match status" value="1"/>
</dbReference>
<comment type="similarity">
    <text evidence="1">Belongs to the 5'(3')-deoxyribonucleotidase family.</text>
</comment>
<evidence type="ECO:0000256" key="2">
    <source>
        <dbReference type="PIRSR" id="PIRSR610708-1"/>
    </source>
</evidence>
<organism evidence="3 4">
    <name type="scientific">Psychrobacillus vulpis</name>
    <dbReference type="NCBI Taxonomy" id="2325572"/>
    <lineage>
        <taxon>Bacteria</taxon>
        <taxon>Bacillati</taxon>
        <taxon>Bacillota</taxon>
        <taxon>Bacilli</taxon>
        <taxon>Bacillales</taxon>
        <taxon>Bacillaceae</taxon>
        <taxon>Psychrobacillus</taxon>
    </lineage>
</organism>
<evidence type="ECO:0000313" key="4">
    <source>
        <dbReference type="Proteomes" id="UP000316626"/>
    </source>
</evidence>
<sequence>MKRIAIDMDEVISQFSTKCIQLFNNEFNINYSVNDLHGKKLVELDKRFERKVNEYLSLESFFLSLEVVKDSQQVIKKLSSQYEIFIVTAAMDFPSSLAPKYKWLKKNYDFLNEKNFVFCGDKSIIRADYLIDDTPENLETFKGKGILFTAPHNMQETRYFRLNNWYEIEKYFNNK</sequence>
<dbReference type="GO" id="GO:0009223">
    <property type="term" value="P:pyrimidine deoxyribonucleotide catabolic process"/>
    <property type="evidence" value="ECO:0007669"/>
    <property type="project" value="TreeGrafter"/>
</dbReference>